<sequence>MSTFGTIFRVTTYGESHCASVGAIIDGCPPGLPLEAKDVQTQLSRRRPGQSNLTTPRDEKDLVHLQSGIEHGITLGTPIGLLVKNEDQRPRDYTETDLYPRPSHADWTYLEKYGVKASSGGGRSSARETIGRVAAGAIAEKYLKTVYGIEIVAFVSSVGRIHLPSFASPPKSLNEDEDAVEDILSAEFVELLQNISREDVDKQPTRCPHTETAERMTKRIIRAKEAQDSIGGTITCVIRNVPSGLGEPVFDKLEAKLAHAMLSIPATKGFEIGSGFRGTEVPGSKHNDAFVRKEDGSLGTRTNWSGGIQGGISNGENIYFRVGFKSPATISQAQQTAQYDGTPGTLAARGRHDPCVVPRAVPIVEAMASLVIMDQVLIQNARKTAASLLPPITTLPPTMVKPPTKN</sequence>
<evidence type="ECO:0000313" key="10">
    <source>
        <dbReference type="Proteomes" id="UP001212997"/>
    </source>
</evidence>
<dbReference type="PIRSF" id="PIRSF001456">
    <property type="entry name" value="Chorismate_synth"/>
    <property type="match status" value="1"/>
</dbReference>
<comment type="catalytic activity">
    <reaction evidence="8">
        <text>5-O-(1-carboxyvinyl)-3-phosphoshikimate = chorismate + phosphate</text>
        <dbReference type="Rhea" id="RHEA:21020"/>
        <dbReference type="ChEBI" id="CHEBI:29748"/>
        <dbReference type="ChEBI" id="CHEBI:43474"/>
        <dbReference type="ChEBI" id="CHEBI:57701"/>
        <dbReference type="EC" id="4.2.3.5"/>
    </reaction>
</comment>
<protein>
    <recommendedName>
        <fullName evidence="4 8">Chorismate synthase</fullName>
        <ecNumber evidence="4 8">4.2.3.5</ecNumber>
    </recommendedName>
</protein>
<gene>
    <name evidence="9" type="ORF">NLI96_g12315</name>
</gene>
<dbReference type="GO" id="GO:0009423">
    <property type="term" value="P:chorismate biosynthetic process"/>
    <property type="evidence" value="ECO:0007669"/>
    <property type="project" value="TreeGrafter"/>
</dbReference>
<dbReference type="AlphaFoldDB" id="A0AAD5UQ41"/>
<dbReference type="NCBIfam" id="NF003793">
    <property type="entry name" value="PRK05382.1"/>
    <property type="match status" value="1"/>
</dbReference>
<dbReference type="NCBIfam" id="TIGR00033">
    <property type="entry name" value="aroC"/>
    <property type="match status" value="1"/>
</dbReference>
<comment type="pathway">
    <text evidence="1 8">Metabolic intermediate biosynthesis; chorismate biosynthesis; chorismate from D-erythrose 4-phosphate and phosphoenolpyruvate: step 7/7.</text>
</comment>
<comment type="subunit">
    <text evidence="3">Homotetramer.</text>
</comment>
<dbReference type="Proteomes" id="UP001212997">
    <property type="component" value="Unassembled WGS sequence"/>
</dbReference>
<evidence type="ECO:0000256" key="5">
    <source>
        <dbReference type="ARBA" id="ARBA00022605"/>
    </source>
</evidence>
<dbReference type="EC" id="4.2.3.5" evidence="4 8"/>
<dbReference type="Pfam" id="PF01264">
    <property type="entry name" value="Chorismate_synt"/>
    <property type="match status" value="1"/>
</dbReference>
<evidence type="ECO:0000256" key="6">
    <source>
        <dbReference type="ARBA" id="ARBA00023141"/>
    </source>
</evidence>
<dbReference type="HAMAP" id="MF_00300">
    <property type="entry name" value="Chorismate_synth"/>
    <property type="match status" value="1"/>
</dbReference>
<accession>A0AAD5UQ41</accession>
<evidence type="ECO:0000256" key="8">
    <source>
        <dbReference type="RuleBase" id="RU000605"/>
    </source>
</evidence>
<dbReference type="GO" id="GO:0009073">
    <property type="term" value="P:aromatic amino acid family biosynthetic process"/>
    <property type="evidence" value="ECO:0007669"/>
    <property type="project" value="UniProtKB-KW"/>
</dbReference>
<dbReference type="PROSITE" id="PS00789">
    <property type="entry name" value="CHORISMATE_SYNTHASE_3"/>
    <property type="match status" value="1"/>
</dbReference>
<name>A0AAD5UQ41_9APHY</name>
<dbReference type="SUPFAM" id="SSF103263">
    <property type="entry name" value="Chorismate synthase, AroC"/>
    <property type="match status" value="1"/>
</dbReference>
<keyword evidence="7 8" id="KW-0456">Lyase</keyword>
<keyword evidence="5 8" id="KW-0028">Amino-acid biosynthesis</keyword>
<dbReference type="PANTHER" id="PTHR21085">
    <property type="entry name" value="CHORISMATE SYNTHASE"/>
    <property type="match status" value="1"/>
</dbReference>
<evidence type="ECO:0000256" key="4">
    <source>
        <dbReference type="ARBA" id="ARBA00013036"/>
    </source>
</evidence>
<dbReference type="GO" id="GO:0010181">
    <property type="term" value="F:FMN binding"/>
    <property type="evidence" value="ECO:0007669"/>
    <property type="project" value="TreeGrafter"/>
</dbReference>
<evidence type="ECO:0000256" key="1">
    <source>
        <dbReference type="ARBA" id="ARBA00005044"/>
    </source>
</evidence>
<keyword evidence="10" id="KW-1185">Reference proteome</keyword>
<dbReference type="InterPro" id="IPR020541">
    <property type="entry name" value="Chorismate_synthase_CS"/>
</dbReference>
<evidence type="ECO:0000256" key="2">
    <source>
        <dbReference type="ARBA" id="ARBA00008014"/>
    </source>
</evidence>
<dbReference type="GO" id="GO:0005829">
    <property type="term" value="C:cytosol"/>
    <property type="evidence" value="ECO:0007669"/>
    <property type="project" value="TreeGrafter"/>
</dbReference>
<reference evidence="9" key="1">
    <citation type="submission" date="2022-07" db="EMBL/GenBank/DDBJ databases">
        <title>Genome Sequence of Physisporinus lineatus.</title>
        <authorList>
            <person name="Buettner E."/>
        </authorList>
    </citation>
    <scope>NUCLEOTIDE SEQUENCE</scope>
    <source>
        <strain evidence="9">VT162</strain>
    </source>
</reference>
<dbReference type="PROSITE" id="PS00788">
    <property type="entry name" value="CHORISMATE_SYNTHASE_2"/>
    <property type="match status" value="1"/>
</dbReference>
<comment type="caution">
    <text evidence="9">The sequence shown here is derived from an EMBL/GenBank/DDBJ whole genome shotgun (WGS) entry which is preliminary data.</text>
</comment>
<evidence type="ECO:0000256" key="7">
    <source>
        <dbReference type="ARBA" id="ARBA00023239"/>
    </source>
</evidence>
<evidence type="ECO:0000256" key="3">
    <source>
        <dbReference type="ARBA" id="ARBA00011881"/>
    </source>
</evidence>
<organism evidence="9 10">
    <name type="scientific">Meripilus lineatus</name>
    <dbReference type="NCBI Taxonomy" id="2056292"/>
    <lineage>
        <taxon>Eukaryota</taxon>
        <taxon>Fungi</taxon>
        <taxon>Dikarya</taxon>
        <taxon>Basidiomycota</taxon>
        <taxon>Agaricomycotina</taxon>
        <taxon>Agaricomycetes</taxon>
        <taxon>Polyporales</taxon>
        <taxon>Meripilaceae</taxon>
        <taxon>Meripilus</taxon>
    </lineage>
</organism>
<dbReference type="PANTHER" id="PTHR21085:SF0">
    <property type="entry name" value="CHORISMATE SYNTHASE"/>
    <property type="match status" value="1"/>
</dbReference>
<dbReference type="InterPro" id="IPR035904">
    <property type="entry name" value="Chorismate_synth_AroC_sf"/>
</dbReference>
<keyword evidence="6 8" id="KW-0057">Aromatic amino acid biosynthesis</keyword>
<dbReference type="PROSITE" id="PS00787">
    <property type="entry name" value="CHORISMATE_SYNTHASE_1"/>
    <property type="match status" value="1"/>
</dbReference>
<dbReference type="GO" id="GO:0008652">
    <property type="term" value="P:amino acid biosynthetic process"/>
    <property type="evidence" value="ECO:0007669"/>
    <property type="project" value="UniProtKB-KW"/>
</dbReference>
<comment type="cofactor">
    <cofactor evidence="8">
        <name>FMNH2</name>
        <dbReference type="ChEBI" id="CHEBI:57618"/>
    </cofactor>
    <text evidence="8">Reduced FMN (FMNH(2)).</text>
</comment>
<dbReference type="GO" id="GO:0004107">
    <property type="term" value="F:chorismate synthase activity"/>
    <property type="evidence" value="ECO:0007669"/>
    <property type="project" value="UniProtKB-EC"/>
</dbReference>
<dbReference type="EMBL" id="JANAWD010001002">
    <property type="protein sequence ID" value="KAJ3474691.1"/>
    <property type="molecule type" value="Genomic_DNA"/>
</dbReference>
<comment type="similarity">
    <text evidence="2 8">Belongs to the chorismate synthase family.</text>
</comment>
<dbReference type="InterPro" id="IPR000453">
    <property type="entry name" value="Chorismate_synth"/>
</dbReference>
<evidence type="ECO:0000313" key="9">
    <source>
        <dbReference type="EMBL" id="KAJ3474691.1"/>
    </source>
</evidence>
<dbReference type="Gene3D" id="3.60.150.10">
    <property type="entry name" value="Chorismate synthase AroC"/>
    <property type="match status" value="1"/>
</dbReference>
<proteinExistence type="inferred from homology"/>
<dbReference type="FunFam" id="3.60.150.10:FF:000004">
    <property type="entry name" value="Chorismate synthase"/>
    <property type="match status" value="1"/>
</dbReference>
<dbReference type="CDD" id="cd07304">
    <property type="entry name" value="Chorismate_synthase"/>
    <property type="match status" value="1"/>
</dbReference>